<dbReference type="Proteomes" id="UP000017200">
    <property type="component" value="Unassembled WGS sequence"/>
</dbReference>
<evidence type="ECO:0000256" key="1">
    <source>
        <dbReference type="SAM" id="MobiDB-lite"/>
    </source>
</evidence>
<evidence type="ECO:0000313" key="2">
    <source>
        <dbReference type="EMBL" id="KDE03136.1"/>
    </source>
</evidence>
<dbReference type="HOGENOM" id="CLU_1125240_0_0_1"/>
<feature type="compositionally biased region" description="Polar residues" evidence="1">
    <location>
        <begin position="164"/>
        <end position="174"/>
    </location>
</feature>
<feature type="region of interest" description="Disordered" evidence="1">
    <location>
        <begin position="218"/>
        <end position="247"/>
    </location>
</feature>
<reference evidence="2 4" key="3">
    <citation type="journal article" date="2015" name="BMC Genomics">
        <title>Sex and parasites: genomic and transcriptomic analysis of Microbotryum lychnidis-dioicae, the biotrophic and plant-castrating anther smut fungus.</title>
        <authorList>
            <person name="Perlin M.H."/>
            <person name="Amselem J."/>
            <person name="Fontanillas E."/>
            <person name="Toh S.S."/>
            <person name="Chen Z."/>
            <person name="Goldberg J."/>
            <person name="Duplessis S."/>
            <person name="Henrissat B."/>
            <person name="Young S."/>
            <person name="Zeng Q."/>
            <person name="Aguileta G."/>
            <person name="Petit E."/>
            <person name="Badouin H."/>
            <person name="Andrews J."/>
            <person name="Razeeq D."/>
            <person name="Gabaldon T."/>
            <person name="Quesneville H."/>
            <person name="Giraud T."/>
            <person name="Hood M.E."/>
            <person name="Schultz D.J."/>
            <person name="Cuomo C.A."/>
        </authorList>
    </citation>
    <scope>NUCLEOTIDE SEQUENCE [LARGE SCALE GENOMIC DNA]</scope>
    <source>
        <strain evidence="4">p1A1 Lamole</strain>
        <strain evidence="2">P1A1 Lamole</strain>
    </source>
</reference>
<dbReference type="InParanoid" id="U5HH17"/>
<proteinExistence type="predicted"/>
<gene>
    <name evidence="2" type="ORF">MVLG_06359</name>
</gene>
<dbReference type="AlphaFoldDB" id="U5HH17"/>
<feature type="region of interest" description="Disordered" evidence="1">
    <location>
        <begin position="163"/>
        <end position="183"/>
    </location>
</feature>
<keyword evidence="4" id="KW-1185">Reference proteome</keyword>
<dbReference type="STRING" id="683840.U5HH17"/>
<protein>
    <submittedName>
        <fullName evidence="2 3">Uncharacterized protein</fullName>
    </submittedName>
</protein>
<name>U5HH17_USTV1</name>
<sequence length="247" mass="27621">MDVIEMMKIMLGGFVNISDVVHRQEAELFDLYTDDNGIKFKGIQARAQKKASRTKPPVTDFSEFIRALKEIKAVENAVFGTYNGADWTHYLKILDEMHTGAQNGFKGAKLPIAFDDCFCCMRAEPNNRVTPLLEASKSHAAYVNTILLVAALPNNPQLEERTFRQVQGSSQETNTRTKKSKSSNGKDWICIRYNRRQPHPLALCTREHVCLDCKAKDHPSGDSGCPNLETGIGRKLAKMSAKSSARQ</sequence>
<reference evidence="2" key="2">
    <citation type="submission" date="2010-11" db="EMBL/GenBank/DDBJ databases">
        <authorList>
            <consortium name="The Broad Institute Genome Sequencing Platform"/>
            <person name="Earl A."/>
            <person name="Ward D."/>
            <person name="Feldgarden M."/>
            <person name="Gevers D."/>
            <person name="Butler R."/>
            <person name="Young S.K."/>
            <person name="Zeng Q."/>
            <person name="Gargeya S."/>
            <person name="Fitzgerald M."/>
            <person name="Haas B."/>
            <person name="Abouelleil A."/>
            <person name="Alvarado L."/>
            <person name="Arachchi H.M."/>
            <person name="Berlin A."/>
            <person name="Brown A."/>
            <person name="Chapman S.B."/>
            <person name="Chen Z."/>
            <person name="Dunbar C."/>
            <person name="Freedman E."/>
            <person name="Gearin G."/>
            <person name="Gellesch M."/>
            <person name="Goldberg J."/>
            <person name="Griggs A."/>
            <person name="Gujja S."/>
            <person name="Heilman E."/>
            <person name="Heiman D."/>
            <person name="Howarth C."/>
            <person name="Larson L."/>
            <person name="Lui A."/>
            <person name="MacDonald P.J.P."/>
            <person name="Mehta T."/>
            <person name="Montmayeur A."/>
            <person name="Murphy C."/>
            <person name="Neiman D."/>
            <person name="Pearson M."/>
            <person name="Priest M."/>
            <person name="Roberts A."/>
            <person name="Saif S."/>
            <person name="Shea T."/>
            <person name="Shenoy N."/>
            <person name="Sisk P."/>
            <person name="Stolte C."/>
            <person name="Sykes S."/>
            <person name="White J."/>
            <person name="Yandava C."/>
            <person name="Wortman J."/>
            <person name="Nusbaum C."/>
            <person name="Birren B."/>
        </authorList>
    </citation>
    <scope>NUCLEOTIDE SEQUENCE</scope>
    <source>
        <strain evidence="2">P1A1 Lamole</strain>
    </source>
</reference>
<organism evidence="2">
    <name type="scientific">Microbotryum lychnidis-dioicae (strain p1A1 Lamole / MvSl-1064)</name>
    <name type="common">Anther smut fungus</name>
    <dbReference type="NCBI Taxonomy" id="683840"/>
    <lineage>
        <taxon>Eukaryota</taxon>
        <taxon>Fungi</taxon>
        <taxon>Dikarya</taxon>
        <taxon>Basidiomycota</taxon>
        <taxon>Pucciniomycotina</taxon>
        <taxon>Microbotryomycetes</taxon>
        <taxon>Microbotryales</taxon>
        <taxon>Microbotryaceae</taxon>
        <taxon>Microbotryum</taxon>
    </lineage>
</organism>
<dbReference type="EnsemblFungi" id="MVLG_06359T0">
    <property type="protein sequence ID" value="MVLG_06359T0"/>
    <property type="gene ID" value="MVLG_06359"/>
</dbReference>
<evidence type="ECO:0000313" key="4">
    <source>
        <dbReference type="Proteomes" id="UP000017200"/>
    </source>
</evidence>
<dbReference type="EMBL" id="AEIJ01000741">
    <property type="status" value="NOT_ANNOTATED_CDS"/>
    <property type="molecule type" value="Genomic_DNA"/>
</dbReference>
<accession>U5HH17</accession>
<reference evidence="3" key="4">
    <citation type="submission" date="2015-06" db="UniProtKB">
        <authorList>
            <consortium name="EnsemblFungi"/>
        </authorList>
    </citation>
    <scope>IDENTIFICATION</scope>
</reference>
<reference evidence="4" key="1">
    <citation type="submission" date="2010-11" db="EMBL/GenBank/DDBJ databases">
        <title>The genome sequence of Microbotryum violaceum strain p1A1 Lamole.</title>
        <authorList>
            <person name="Cuomo C."/>
            <person name="Perlin M."/>
            <person name="Young S.K."/>
            <person name="Zeng Q."/>
            <person name="Gargeya S."/>
            <person name="Alvarado L."/>
            <person name="Berlin A."/>
            <person name="Chapman S.B."/>
            <person name="Chen Z."/>
            <person name="Freedman E."/>
            <person name="Gellesch M."/>
            <person name="Goldberg J."/>
            <person name="Griggs A."/>
            <person name="Gujja S."/>
            <person name="Heilman E."/>
            <person name="Heiman D."/>
            <person name="Howarth C."/>
            <person name="Mehta T."/>
            <person name="Neiman D."/>
            <person name="Pearson M."/>
            <person name="Roberts A."/>
            <person name="Saif S."/>
            <person name="Shea T."/>
            <person name="Shenoy N."/>
            <person name="Sisk P."/>
            <person name="Stolte C."/>
            <person name="Sykes S."/>
            <person name="White J."/>
            <person name="Yandava C."/>
            <person name="Haas B."/>
            <person name="Nusbaum C."/>
            <person name="Birren B."/>
        </authorList>
    </citation>
    <scope>NUCLEOTIDE SEQUENCE [LARGE SCALE GENOMIC DNA]</scope>
    <source>
        <strain evidence="4">p1A1 Lamole</strain>
    </source>
</reference>
<evidence type="ECO:0000313" key="3">
    <source>
        <dbReference type="EnsemblFungi" id="MVLG_06359T0"/>
    </source>
</evidence>
<dbReference type="EMBL" id="GL541756">
    <property type="protein sequence ID" value="KDE03136.1"/>
    <property type="molecule type" value="Genomic_DNA"/>
</dbReference>